<name>A0A4Q9QED9_9APHY</name>
<evidence type="ECO:0000313" key="2">
    <source>
        <dbReference type="EMBL" id="TBU66212.1"/>
    </source>
</evidence>
<gene>
    <name evidence="2" type="ORF">BD310DRAFT_803771</name>
</gene>
<feature type="region of interest" description="Disordered" evidence="1">
    <location>
        <begin position="1"/>
        <end position="136"/>
    </location>
</feature>
<evidence type="ECO:0000313" key="3">
    <source>
        <dbReference type="Proteomes" id="UP000292082"/>
    </source>
</evidence>
<dbReference type="EMBL" id="ML145084">
    <property type="protein sequence ID" value="TBU66212.1"/>
    <property type="molecule type" value="Genomic_DNA"/>
</dbReference>
<organism evidence="2 3">
    <name type="scientific">Dichomitus squalens</name>
    <dbReference type="NCBI Taxonomy" id="114155"/>
    <lineage>
        <taxon>Eukaryota</taxon>
        <taxon>Fungi</taxon>
        <taxon>Dikarya</taxon>
        <taxon>Basidiomycota</taxon>
        <taxon>Agaricomycotina</taxon>
        <taxon>Agaricomycetes</taxon>
        <taxon>Polyporales</taxon>
        <taxon>Polyporaceae</taxon>
        <taxon>Dichomitus</taxon>
    </lineage>
</organism>
<accession>A0A4Q9QED9</accession>
<dbReference type="Proteomes" id="UP000292082">
    <property type="component" value="Unassembled WGS sequence"/>
</dbReference>
<dbReference type="AlphaFoldDB" id="A0A4Q9QED9"/>
<evidence type="ECO:0000256" key="1">
    <source>
        <dbReference type="SAM" id="MobiDB-lite"/>
    </source>
</evidence>
<feature type="compositionally biased region" description="Basic and acidic residues" evidence="1">
    <location>
        <begin position="123"/>
        <end position="136"/>
    </location>
</feature>
<proteinExistence type="predicted"/>
<reference evidence="2 3" key="1">
    <citation type="submission" date="2019-01" db="EMBL/GenBank/DDBJ databases">
        <title>Draft genome sequences of three monokaryotic isolates of the white-rot basidiomycete fungus Dichomitus squalens.</title>
        <authorList>
            <consortium name="DOE Joint Genome Institute"/>
            <person name="Lopez S.C."/>
            <person name="Andreopoulos B."/>
            <person name="Pangilinan J."/>
            <person name="Lipzen A."/>
            <person name="Riley R."/>
            <person name="Ahrendt S."/>
            <person name="Ng V."/>
            <person name="Barry K."/>
            <person name="Daum C."/>
            <person name="Grigoriev I.V."/>
            <person name="Hilden K.S."/>
            <person name="Makela M.R."/>
            <person name="de Vries R.P."/>
        </authorList>
    </citation>
    <scope>NUCLEOTIDE SEQUENCE [LARGE SCALE GENOMIC DNA]</scope>
    <source>
        <strain evidence="2 3">CBS 464.89</strain>
    </source>
</reference>
<keyword evidence="3" id="KW-1185">Reference proteome</keyword>
<sequence>MASDSSLSPERVVKRLKTGRATNTTSPTAPIVAPPRVVRGLPRQWSPSTTSVQPKRPATVAATPQPRGAALKRKREEEQADGELSEPRSSPSRRKVSDRGRAPKKPKTAPFEQRRPTAATTEHWAHQKWNDRLKNKDTGVRMRVISTDMELLTGRKQTKAQRPRAA</sequence>
<protein>
    <submittedName>
        <fullName evidence="2">Uncharacterized protein</fullName>
    </submittedName>
</protein>